<dbReference type="STRING" id="1798404.A3B92_03285"/>
<evidence type="ECO:0000313" key="4">
    <source>
        <dbReference type="Proteomes" id="UP000177960"/>
    </source>
</evidence>
<dbReference type="InterPro" id="IPR043993">
    <property type="entry name" value="T4SS_pilin"/>
</dbReference>
<keyword evidence="2" id="KW-0812">Transmembrane</keyword>
<proteinExistence type="predicted"/>
<evidence type="ECO:0000256" key="1">
    <source>
        <dbReference type="SAM" id="MobiDB-lite"/>
    </source>
</evidence>
<organism evidence="3 4">
    <name type="scientific">Candidatus Harrisonbacteria bacterium RIFCSPHIGHO2_02_FULL_42_16</name>
    <dbReference type="NCBI Taxonomy" id="1798404"/>
    <lineage>
        <taxon>Bacteria</taxon>
        <taxon>Candidatus Harrisoniibacteriota</taxon>
    </lineage>
</organism>
<gene>
    <name evidence="3" type="ORF">A3B92_03285</name>
</gene>
<sequence length="173" mass="18667">MYTQKLSKYKNILIFGLAISAVFIYFQLTFAQFIGDGNTPKLLREPENTGSPIAPEQKSTSPTSFGNENTIKTSSDKENTIGTSDGLTIKIPNPLGTNNLAELINTIISRLIFLGAPIVTLMILIGAFQILTAAGDEQKIITARRTILYTVIGYALLLLSAGITSIIKDILSG</sequence>
<accession>A0A1G1ZHL2</accession>
<feature type="transmembrane region" description="Helical" evidence="2">
    <location>
        <begin position="146"/>
        <end position="167"/>
    </location>
</feature>
<feature type="compositionally biased region" description="Polar residues" evidence="1">
    <location>
        <begin position="57"/>
        <end position="73"/>
    </location>
</feature>
<feature type="transmembrane region" description="Helical" evidence="2">
    <location>
        <begin position="107"/>
        <end position="134"/>
    </location>
</feature>
<evidence type="ECO:0000313" key="3">
    <source>
        <dbReference type="EMBL" id="OGY63646.1"/>
    </source>
</evidence>
<protein>
    <submittedName>
        <fullName evidence="3">Uncharacterized protein</fullName>
    </submittedName>
</protein>
<dbReference type="Proteomes" id="UP000177960">
    <property type="component" value="Unassembled WGS sequence"/>
</dbReference>
<comment type="caution">
    <text evidence="3">The sequence shown here is derived from an EMBL/GenBank/DDBJ whole genome shotgun (WGS) entry which is preliminary data.</text>
</comment>
<name>A0A1G1ZHL2_9BACT</name>
<dbReference type="AlphaFoldDB" id="A0A1G1ZHL2"/>
<dbReference type="EMBL" id="MHJG01000020">
    <property type="protein sequence ID" value="OGY63646.1"/>
    <property type="molecule type" value="Genomic_DNA"/>
</dbReference>
<feature type="transmembrane region" description="Helical" evidence="2">
    <location>
        <begin position="12"/>
        <end position="34"/>
    </location>
</feature>
<feature type="region of interest" description="Disordered" evidence="1">
    <location>
        <begin position="44"/>
        <end position="79"/>
    </location>
</feature>
<keyword evidence="2" id="KW-0472">Membrane</keyword>
<keyword evidence="2" id="KW-1133">Transmembrane helix</keyword>
<evidence type="ECO:0000256" key="2">
    <source>
        <dbReference type="SAM" id="Phobius"/>
    </source>
</evidence>
<dbReference type="Pfam" id="PF18895">
    <property type="entry name" value="T4SS_pilin"/>
    <property type="match status" value="1"/>
</dbReference>
<reference evidence="3 4" key="1">
    <citation type="journal article" date="2016" name="Nat. Commun.">
        <title>Thousands of microbial genomes shed light on interconnected biogeochemical processes in an aquifer system.</title>
        <authorList>
            <person name="Anantharaman K."/>
            <person name="Brown C.T."/>
            <person name="Hug L.A."/>
            <person name="Sharon I."/>
            <person name="Castelle C.J."/>
            <person name="Probst A.J."/>
            <person name="Thomas B.C."/>
            <person name="Singh A."/>
            <person name="Wilkins M.J."/>
            <person name="Karaoz U."/>
            <person name="Brodie E.L."/>
            <person name="Williams K.H."/>
            <person name="Hubbard S.S."/>
            <person name="Banfield J.F."/>
        </authorList>
    </citation>
    <scope>NUCLEOTIDE SEQUENCE [LARGE SCALE GENOMIC DNA]</scope>
</reference>